<dbReference type="PANTHER" id="PTHR43174:SF2">
    <property type="entry name" value="UDP-N-ACETYLGLUCOSAMINE 2-EPIMERASE"/>
    <property type="match status" value="1"/>
</dbReference>
<gene>
    <name evidence="6" type="primary">wecB</name>
    <name evidence="6" type="ORF">Pme01_05710</name>
</gene>
<keyword evidence="1 4" id="KW-0413">Isomerase</keyword>
<sequence length="398" mass="41983">MSSLPEVHLIAGTRPEAIKLAPVAVAMRAAGRVTPVLVASGQHPTMVAQALEAFDLTPDVVLRVERVTGSQPELMTAMIAQLDALFAERKPAAVVVQGDTTTTLAGAMAAFWRHIPVVHLEAGLRSGDLESPFPEEANRRLVGQLARLHLAPTALAATNLLDESVPASQVFIAGNTVVDATLAVAARQLPFDDERLERAVAAEGRLVLVTAHRRESWGEPLDRILGAVRTLIERYPDINVVLPSHPNPAVRAQVEAGLAGVERVTVTDPLPYQALSRLLSNAYLVLTDSGGIQEEAPSFGVPALVLREVTERVESLHAGCARLVGTDPDLIVTEACRLLDDEALREEMTASGNPYGDGFAAVRTEHAVAAMLGLAADTPQPMPSLAVAGNAVTTGTGA</sequence>
<evidence type="ECO:0000256" key="2">
    <source>
        <dbReference type="ARBA" id="ARBA00038209"/>
    </source>
</evidence>
<dbReference type="Proteomes" id="UP000599074">
    <property type="component" value="Unassembled WGS sequence"/>
</dbReference>
<dbReference type="Gene3D" id="3.40.50.2000">
    <property type="entry name" value="Glycogen Phosphorylase B"/>
    <property type="match status" value="2"/>
</dbReference>
<organism evidence="6 7">
    <name type="scientific">Planosporangium mesophilum</name>
    <dbReference type="NCBI Taxonomy" id="689768"/>
    <lineage>
        <taxon>Bacteria</taxon>
        <taxon>Bacillati</taxon>
        <taxon>Actinomycetota</taxon>
        <taxon>Actinomycetes</taxon>
        <taxon>Micromonosporales</taxon>
        <taxon>Micromonosporaceae</taxon>
        <taxon>Planosporangium</taxon>
    </lineage>
</organism>
<evidence type="ECO:0000256" key="3">
    <source>
        <dbReference type="ARBA" id="ARBA00038858"/>
    </source>
</evidence>
<feature type="domain" description="UDP-N-acetylglucosamine 2-epimerase" evidence="5">
    <location>
        <begin position="27"/>
        <end position="364"/>
    </location>
</feature>
<name>A0A8J3WZ97_9ACTN</name>
<dbReference type="AlphaFoldDB" id="A0A8J3WZ97"/>
<evidence type="ECO:0000259" key="5">
    <source>
        <dbReference type="Pfam" id="PF02350"/>
    </source>
</evidence>
<dbReference type="PANTHER" id="PTHR43174">
    <property type="entry name" value="UDP-N-ACETYLGLUCOSAMINE 2-EPIMERASE"/>
    <property type="match status" value="1"/>
</dbReference>
<dbReference type="NCBIfam" id="TIGR00236">
    <property type="entry name" value="wecB"/>
    <property type="match status" value="1"/>
</dbReference>
<dbReference type="InterPro" id="IPR003331">
    <property type="entry name" value="UDP_GlcNAc_Epimerase_2_dom"/>
</dbReference>
<dbReference type="InterPro" id="IPR029767">
    <property type="entry name" value="WecB-like"/>
</dbReference>
<dbReference type="SUPFAM" id="SSF53756">
    <property type="entry name" value="UDP-Glycosyltransferase/glycogen phosphorylase"/>
    <property type="match status" value="1"/>
</dbReference>
<reference evidence="6" key="1">
    <citation type="submission" date="2021-01" db="EMBL/GenBank/DDBJ databases">
        <title>Whole genome shotgun sequence of Planosporangium mesophilum NBRC 109066.</title>
        <authorList>
            <person name="Komaki H."/>
            <person name="Tamura T."/>
        </authorList>
    </citation>
    <scope>NUCLEOTIDE SEQUENCE</scope>
    <source>
        <strain evidence="6">NBRC 109066</strain>
    </source>
</reference>
<keyword evidence="7" id="KW-1185">Reference proteome</keyword>
<comment type="similarity">
    <text evidence="2 4">Belongs to the UDP-N-acetylglucosamine 2-epimerase family.</text>
</comment>
<protein>
    <recommendedName>
        <fullName evidence="3">UDP-N-acetylglucosamine 2-epimerase (non-hydrolyzing)</fullName>
        <ecNumber evidence="3">5.1.3.14</ecNumber>
    </recommendedName>
</protein>
<comment type="caution">
    <text evidence="6">The sequence shown here is derived from an EMBL/GenBank/DDBJ whole genome shotgun (WGS) entry which is preliminary data.</text>
</comment>
<evidence type="ECO:0000256" key="4">
    <source>
        <dbReference type="RuleBase" id="RU003513"/>
    </source>
</evidence>
<dbReference type="EMBL" id="BOON01000005">
    <property type="protein sequence ID" value="GII20974.1"/>
    <property type="molecule type" value="Genomic_DNA"/>
</dbReference>
<dbReference type="Pfam" id="PF02350">
    <property type="entry name" value="Epimerase_2"/>
    <property type="match status" value="1"/>
</dbReference>
<proteinExistence type="inferred from homology"/>
<dbReference type="RefSeq" id="WP_168112794.1">
    <property type="nucleotide sequence ID" value="NZ_BOON01000005.1"/>
</dbReference>
<dbReference type="GO" id="GO:0008761">
    <property type="term" value="F:UDP-N-acetylglucosamine 2-epimerase activity"/>
    <property type="evidence" value="ECO:0007669"/>
    <property type="project" value="UniProtKB-EC"/>
</dbReference>
<evidence type="ECO:0000313" key="7">
    <source>
        <dbReference type="Proteomes" id="UP000599074"/>
    </source>
</evidence>
<accession>A0A8J3WZ97</accession>
<evidence type="ECO:0000313" key="6">
    <source>
        <dbReference type="EMBL" id="GII20974.1"/>
    </source>
</evidence>
<evidence type="ECO:0000256" key="1">
    <source>
        <dbReference type="ARBA" id="ARBA00023235"/>
    </source>
</evidence>
<dbReference type="EC" id="5.1.3.14" evidence="3"/>
<dbReference type="CDD" id="cd03786">
    <property type="entry name" value="GTB_UDP-GlcNAc_2-Epimerase"/>
    <property type="match status" value="1"/>
</dbReference>